<name>A0A9P4QXI3_9PLEO</name>
<organism evidence="2 3">
    <name type="scientific">Polyplosphaeria fusca</name>
    <dbReference type="NCBI Taxonomy" id="682080"/>
    <lineage>
        <taxon>Eukaryota</taxon>
        <taxon>Fungi</taxon>
        <taxon>Dikarya</taxon>
        <taxon>Ascomycota</taxon>
        <taxon>Pezizomycotina</taxon>
        <taxon>Dothideomycetes</taxon>
        <taxon>Pleosporomycetidae</taxon>
        <taxon>Pleosporales</taxon>
        <taxon>Tetraplosphaeriaceae</taxon>
        <taxon>Polyplosphaeria</taxon>
    </lineage>
</organism>
<proteinExistence type="predicted"/>
<gene>
    <name evidence="2" type="ORF">EJ04DRAFT_195910</name>
</gene>
<evidence type="ECO:0000313" key="3">
    <source>
        <dbReference type="Proteomes" id="UP000799444"/>
    </source>
</evidence>
<accession>A0A9P4QXI3</accession>
<reference evidence="2" key="1">
    <citation type="journal article" date="2020" name="Stud. Mycol.">
        <title>101 Dothideomycetes genomes: a test case for predicting lifestyles and emergence of pathogens.</title>
        <authorList>
            <person name="Haridas S."/>
            <person name="Albert R."/>
            <person name="Binder M."/>
            <person name="Bloem J."/>
            <person name="Labutti K."/>
            <person name="Salamov A."/>
            <person name="Andreopoulos B."/>
            <person name="Baker S."/>
            <person name="Barry K."/>
            <person name="Bills G."/>
            <person name="Bluhm B."/>
            <person name="Cannon C."/>
            <person name="Castanera R."/>
            <person name="Culley D."/>
            <person name="Daum C."/>
            <person name="Ezra D."/>
            <person name="Gonzalez J."/>
            <person name="Henrissat B."/>
            <person name="Kuo A."/>
            <person name="Liang C."/>
            <person name="Lipzen A."/>
            <person name="Lutzoni F."/>
            <person name="Magnuson J."/>
            <person name="Mondo S."/>
            <person name="Nolan M."/>
            <person name="Ohm R."/>
            <person name="Pangilinan J."/>
            <person name="Park H.-J."/>
            <person name="Ramirez L."/>
            <person name="Alfaro M."/>
            <person name="Sun H."/>
            <person name="Tritt A."/>
            <person name="Yoshinaga Y."/>
            <person name="Zwiers L.-H."/>
            <person name="Turgeon B."/>
            <person name="Goodwin S."/>
            <person name="Spatafora J."/>
            <person name="Crous P."/>
            <person name="Grigoriev I."/>
        </authorList>
    </citation>
    <scope>NUCLEOTIDE SEQUENCE</scope>
    <source>
        <strain evidence="2">CBS 125425</strain>
    </source>
</reference>
<protein>
    <submittedName>
        <fullName evidence="2">Uncharacterized protein</fullName>
    </submittedName>
</protein>
<feature type="region of interest" description="Disordered" evidence="1">
    <location>
        <begin position="115"/>
        <end position="157"/>
    </location>
</feature>
<evidence type="ECO:0000313" key="2">
    <source>
        <dbReference type="EMBL" id="KAF2735497.1"/>
    </source>
</evidence>
<keyword evidence="3" id="KW-1185">Reference proteome</keyword>
<dbReference type="AlphaFoldDB" id="A0A9P4QXI3"/>
<dbReference type="Proteomes" id="UP000799444">
    <property type="component" value="Unassembled WGS sequence"/>
</dbReference>
<evidence type="ECO:0000256" key="1">
    <source>
        <dbReference type="SAM" id="MobiDB-lite"/>
    </source>
</evidence>
<comment type="caution">
    <text evidence="2">The sequence shown here is derived from an EMBL/GenBank/DDBJ whole genome shotgun (WGS) entry which is preliminary data.</text>
</comment>
<dbReference type="EMBL" id="ML996135">
    <property type="protein sequence ID" value="KAF2735497.1"/>
    <property type="molecule type" value="Genomic_DNA"/>
</dbReference>
<sequence length="157" mass="17472">MVVRVPGNDAAKLKFFGNPNALCVLNTRAMRVQVSFGNFAGWYNAEIDKGNIGHKKMHWPIFRPFREFVNSHYAKNSTISSVGLEETILVKDGNAKKLTENRFYAVDTKVNNPYTVETKGSNSRVKRRGLGTVTGSGPYDKPHDFSTAKPRHGGGNR</sequence>